<dbReference type="InterPro" id="IPR013968">
    <property type="entry name" value="PKS_KR"/>
</dbReference>
<dbReference type="Pfam" id="PF14765">
    <property type="entry name" value="PS-DH"/>
    <property type="match status" value="1"/>
</dbReference>
<dbReference type="SMART" id="SM01294">
    <property type="entry name" value="PKS_PP_betabranch"/>
    <property type="match status" value="1"/>
</dbReference>
<dbReference type="SUPFAM" id="SSF53901">
    <property type="entry name" value="Thiolase-like"/>
    <property type="match status" value="1"/>
</dbReference>
<dbReference type="InterPro" id="IPR018201">
    <property type="entry name" value="Ketoacyl_synth_AS"/>
</dbReference>
<dbReference type="InterPro" id="IPR049551">
    <property type="entry name" value="PKS_DH_C"/>
</dbReference>
<dbReference type="PROSITE" id="PS52004">
    <property type="entry name" value="KS3_2"/>
    <property type="match status" value="1"/>
</dbReference>
<dbReference type="SMART" id="SM00825">
    <property type="entry name" value="PKS_KS"/>
    <property type="match status" value="1"/>
</dbReference>
<dbReference type="PROSITE" id="PS00455">
    <property type="entry name" value="AMP_BINDING"/>
    <property type="match status" value="1"/>
</dbReference>
<dbReference type="Gene3D" id="3.10.129.10">
    <property type="entry name" value="Hotdog Thioesterase"/>
    <property type="match status" value="1"/>
</dbReference>
<dbReference type="Gene3D" id="3.30.70.3290">
    <property type="match status" value="1"/>
</dbReference>
<dbReference type="FunFam" id="3.40.47.10:FF:000042">
    <property type="entry name" value="Polyketide synthase Pks13"/>
    <property type="match status" value="1"/>
</dbReference>
<dbReference type="SMART" id="SM00822">
    <property type="entry name" value="PKS_KR"/>
    <property type="match status" value="1"/>
</dbReference>
<dbReference type="PROSITE" id="PS50075">
    <property type="entry name" value="CARRIER"/>
    <property type="match status" value="2"/>
</dbReference>
<evidence type="ECO:0000256" key="8">
    <source>
        <dbReference type="PROSITE-ProRule" id="PRU01363"/>
    </source>
</evidence>
<feature type="active site" description="Proton donor; for dehydratase activity" evidence="8">
    <location>
        <position position="2875"/>
    </location>
</feature>
<dbReference type="InterPro" id="IPR020841">
    <property type="entry name" value="PKS_Beta-ketoAc_synthase_dom"/>
</dbReference>
<dbReference type="InterPro" id="IPR036291">
    <property type="entry name" value="NAD(P)-bd_dom_sf"/>
</dbReference>
<dbReference type="Pfam" id="PF00501">
    <property type="entry name" value="AMP-binding"/>
    <property type="match status" value="1"/>
</dbReference>
<dbReference type="SUPFAM" id="SSF51735">
    <property type="entry name" value="NAD(P)-binding Rossmann-fold domains"/>
    <property type="match status" value="4"/>
</dbReference>
<protein>
    <submittedName>
        <fullName evidence="12">Polyketide synthase</fullName>
    </submittedName>
</protein>
<dbReference type="FunFam" id="3.40.366.10:FF:000002">
    <property type="entry name" value="Probable polyketide synthase 2"/>
    <property type="match status" value="1"/>
</dbReference>
<dbReference type="Pfam" id="PF02801">
    <property type="entry name" value="Ketoacyl-synt_C"/>
    <property type="match status" value="1"/>
</dbReference>
<feature type="domain" description="Ketosynthase family 3 (KS3)" evidence="10">
    <location>
        <begin position="1763"/>
        <end position="2201"/>
    </location>
</feature>
<evidence type="ECO:0000256" key="6">
    <source>
        <dbReference type="ARBA" id="ARBA00023098"/>
    </source>
</evidence>
<dbReference type="InterPro" id="IPR049552">
    <property type="entry name" value="PKS_DH_N"/>
</dbReference>
<dbReference type="Gene3D" id="3.40.50.720">
    <property type="entry name" value="NAD(P)-binding Rossmann-like Domain"/>
    <property type="match status" value="2"/>
</dbReference>
<dbReference type="InterPro" id="IPR042099">
    <property type="entry name" value="ANL_N_sf"/>
</dbReference>
<dbReference type="SUPFAM" id="SSF53335">
    <property type="entry name" value="S-adenosyl-L-methionine-dependent methyltransferases"/>
    <property type="match status" value="1"/>
</dbReference>
<feature type="domain" description="PKS/mFAS DH" evidence="11">
    <location>
        <begin position="2680"/>
        <end position="2955"/>
    </location>
</feature>
<dbReference type="GO" id="GO:0005737">
    <property type="term" value="C:cytoplasm"/>
    <property type="evidence" value="ECO:0007669"/>
    <property type="project" value="TreeGrafter"/>
</dbReference>
<dbReference type="PANTHER" id="PTHR43775:SF51">
    <property type="entry name" value="INACTIVE PHENOLPHTHIOCEROL SYNTHESIS POLYKETIDE SYNTHASE TYPE I PKS1-RELATED"/>
    <property type="match status" value="1"/>
</dbReference>
<evidence type="ECO:0000256" key="1">
    <source>
        <dbReference type="ARBA" id="ARBA00022450"/>
    </source>
</evidence>
<dbReference type="InterPro" id="IPR014043">
    <property type="entry name" value="Acyl_transferase_dom"/>
</dbReference>
<sequence>MTFQNSDLRQTEVDGTRDAAAAAVRAALLRDAAVEICEVSVREHAAGDPSLAAWIVPSGAVHVDRLRRLQREVSRITPWAVELIPVSTIPLSEQGIVDWGALEQIDVVDQDLLDRWESAVSRLPEIGRVAVVARQREWAEQRWHLSDLLPQWNALLAPAMPAPSLQPDEPAAAADHHSGPRPLAFSAGAARDPVYAVPSTLGDALAQTAGRVLGDRIFFVDGSGAQVALSYADLLHRAERILGGLRELGLAPGDTVILQLVGNDEILESFWGCVLGGFVPVIAAVPKAYQSSDREFQQLCRVWEAIDRPWMILPSAQVSTALHRDLDPGKLIPLESLRAHAPDHRHHTARPEDVAFFSLTSGSTGTPKSVMLTHRCILQRASGVNQLCGWGAHDVVINWLPLDHIGSISDWHCRCVPTGCTLVYVPKEYVLAKPLRWLDLIDRFRGTHSWAPNFAYSLVNRALEKTHDRAWDLSCVKTLLTAGESVSLQVVDRFVEQLAPHRLRKSVIQPVFGMAETGSGITYFQPTEETRVRIFNVDRHSLDGQLVMREAGHPDAIPFVSLGPPIPGVTIKIVDKNGETLPEQRIGQLYISGDAVSAGYFRDDTATRAVFRDDGWFDSGDLAFLSEGELIITGRAKESLIINGANFYNSEIEAAVEEVPGVSVSFCAACAVRPDATAAEALAIFFHTPASEDAHLRDLLGNIRKTLARRLGLKPDFLLPVAREDIPKSPIGKLLRSRLTKQFERGDFAAVLKRVDVLMANEHTMPDWFFRKVWRRKQSRADDSRPAFAHTWLLASESTVSQAIGARLQQDDPRGVRVEHGPRVTGGDGYVRLLQSLRDQGGFPDRIVHCWNHGPVLDKGGGPRVDHALGAAGLDLLALVRALSELKEAGHVIHLDVLASGSQVVEPHDPFIAQRAVLSGLLKTIAAEHPWLVCRHLDAPDDSRVVSFVLDEFSVSPADREVVLRAGGRFVPRLEQVTIDEASGAIPFRDGGCYVVHGGLDGVGLEIARYLVTRHGARVLVLGDSSRPDHAGAGVSPAAGVNIEHYQHPAELPQRIEDFERRTQGTLDGIIHVSALYRERALLDENRGDLDRDLLSDVEGCRHLCEIARRRASALFISFTSATGFFGGATAGAISAAASSVTARTDDLRVHTPTRCYNFAWSLWSHQAENGPGDSSVARASGFHPVSIKQGLLSCLAALRFGPGSYLIGLDAQHQRVRSKLANKPASLLEPVVCFSAPTLIAGESLAALDVRDQYGHVSRAKFQQLQEPEPVRRAQVELWPSVAEYFVYDDLLYHALAHDERRNHSYKVAIQQSVKDKVVVEIGTGKEAILARFCVEAGARKVYAIEIGDEAFRDASALVARLGLQDTIELIHGDATRVELPELADVCVSEIVGPIGGCEGAAVLINDSRRFLKPGGIMLPARSVTTIAAATLPDSLLLNPGFNEVPGSYVPRIFDEIGRPFDVRLCVKNFDNTHLISSVAVFEDLDFNRPIPLEDTHTIDIVVEKNARLDGFIVWLNLHTIAGEVIDTLQYEYCWLPVFLPVFDPGVRVTIGDRIEATIERRLCENGLNPDFRVRGRLIRANGEQLAFAHDSLHHEAAYRGTPFYRRLFSREPHGVYLDGYRRELYRKLGELPVTADGGIDRDRLPVADRAAAGSDVYIAPGTATEQKIAAIWQDILEVGQVSLLGNFFQLGGHSLLLVQMHERLREEFATPISLVELFKYPTVSSLAQFLDGGQEASSTAAAQGRVQAERRRSRRSQAAADTDIAVIGMACRFPGADDLDTFWKNLAGGVESITFFNDEEIARSGIDARTARDPNYVKASSILSDVAGFDPDFFGISTREAVLMDPQQRLFLECAWEVMEDAGYDPLTYPGLIGVYAGASMNTYLLNQVLPNRGTLDSRDDLGVTTLDSLGGFQLMIGSDKDYLPTQAAYRLNLRGPAVNVQTACSTTLVTIHLAVRSLLDGECDVCLAGGASVKVPQTAGHLFQDGMIVSPDGHCRAFDARAQGTIFGSGVGIVALKRSKDAVADGDHIYAVIKGTAINNDGATKVGYMSPSGDGQASVAAEALAVAKVSAESITYVEAHGTATELGDPIEIAGLAQAFRGERPRPHTCAVGSVKTNVGHLQIVSGVAGFIKTALALYHAKIPASLHFERPNSAIDFDSTPFYVNTALTDWTVADGPRLAGVNSLGIGGTNAHAILEEPPRRPATANAFERPAHVLALSGKTETALWQQVSRYVDHLERHHDADAANVCFTANVGRHHFDYRIAVCGRTAADLRHALAEQQRQHQDSPVPAIPVDGAKPRVVFLFTGQGAQYAGMCRELFDTQPTFRRALERCQDILDGMLDVPLLQVLYPDATANGRADLINQTAYTQPALFAVEYALAELWQSWGIRPDAVLGHSVGQYVAACVAGVFSLEDGLRLVAERGRLMQRLPNDGAMAMVHADRRALETFLGRHRDELSVAAVNSPSNTVISGSRAALERVLAQLDAAGVKWQLLATSHAFHSRLVEPMLDEFEKRAATVTFSPPGIPVISNRDGMPAGDEIATPAYWRDHAREPVEFMAGIKHLERQGHSLFVELGPHPALLTLARETWTGAGAKWLTSCRRNRSDWDCLLASVAELHVLGCSIDWHGLDRDYTRQRVRLPTYPFQHRQCWISAPVPPVEAERSAQRESLRTATATGHRLLGRRIRAAVTLYESELGIDAPAWLGDHRVFDTVVTPAAATLEMVLAAATAHFKTSAITIDNGAIHQALVLPSEGCRTVQLVLEPHDAGTATFRILALDESSGEEKWHLHMAGNVSANRSPLSLPAGHRLSQPLGAVPGREWYQQCREWGADFGPAFLSVEWLHRGPGTTTSSIVIPDHLPDDEGYGIHPILLDGALQTAVASLPEGGVHLPLSFDRLEFRPAHCRRAFCQVTPREARVSGSRQVDVELFDDHGELLARIGGLTLRRASRDAMRAAPSKANGRYHVAWKPVESTPVVSALPEHARRYLIISDHDAAAARVVERLGHWGASCTVGVHAAAFDHRSAGEFFLNLDRADDVRRMLTAVASAPERLDAVLYLSLAGGAADANAVPATAERDCGRLLNFVQAAAQLNVVNGPSLCLVTRGAQPVGDPPDSVDPVKSALWGMATVLSLEHSEWRTVLVDLDRRSWDDDLDLVVDDVLSAAGTPSGGSEDRLAYRRGKRHVARLVPAATAPRADQATIRGDATYLITGGLGGVGLKAASWLAERGAGTIVLAGRRGLHESAALDVQKLKQLGARIVIEQLDVTDAENVAALIARINLDSAPLKGVIHAAGLLDDAILMRQQPDQFARVLQPKTHGAWNLHVHTQHLALDFFVLCSSMASVTGSPGQSNYAAANAFLDGLAWYRRERDLPALSINWGIWDGIGVAAHGPASSRWQLEGFGTLTVEEALSHLDALMRSTAVQVGVSPIDVAKLPDLFKHLPLFRSIARPVTADEPGKKSFRDRLNAAPAGRRRALLEKFVQDSVAAVLGVDARDLTDRRAGFSSLGMDSLSTLELRNRLQAGLRESLPAALAFHYPNLETLTSFLATGLIDAPIVTAVEPHAALERPVPEILSRSDLDGLLAERMASLKDTLDRAN</sequence>
<keyword evidence="1" id="KW-0596">Phosphopantetheine</keyword>
<dbReference type="SMART" id="SM00826">
    <property type="entry name" value="PKS_DH"/>
    <property type="match status" value="1"/>
</dbReference>
<dbReference type="Gene3D" id="3.40.47.10">
    <property type="match status" value="1"/>
</dbReference>
<dbReference type="InterPro" id="IPR020845">
    <property type="entry name" value="AMP-binding_CS"/>
</dbReference>
<dbReference type="Pfam" id="PF00109">
    <property type="entry name" value="ketoacyl-synt"/>
    <property type="match status" value="1"/>
</dbReference>
<dbReference type="CDD" id="cd02440">
    <property type="entry name" value="AdoMet_MTases"/>
    <property type="match status" value="1"/>
</dbReference>
<dbReference type="Gene3D" id="3.10.129.120">
    <property type="match status" value="1"/>
</dbReference>
<dbReference type="EMBL" id="JF342593">
    <property type="protein sequence ID" value="AEH26538.1"/>
    <property type="molecule type" value="Genomic_DNA"/>
</dbReference>
<dbReference type="InterPro" id="IPR014030">
    <property type="entry name" value="Ketoacyl_synth_N"/>
</dbReference>
<dbReference type="InterPro" id="IPR029063">
    <property type="entry name" value="SAM-dependent_MTases_sf"/>
</dbReference>
<dbReference type="Pfam" id="PF00550">
    <property type="entry name" value="PP-binding"/>
    <property type="match status" value="2"/>
</dbReference>
<keyword evidence="2" id="KW-0597">Phosphoprotein</keyword>
<evidence type="ECO:0000256" key="3">
    <source>
        <dbReference type="ARBA" id="ARBA00022679"/>
    </source>
</evidence>
<dbReference type="InterPro" id="IPR050091">
    <property type="entry name" value="PKS_NRPS_Biosynth_Enz"/>
</dbReference>
<feature type="domain" description="Carrier" evidence="9">
    <location>
        <begin position="1661"/>
        <end position="1736"/>
    </location>
</feature>
<dbReference type="Gene3D" id="3.40.366.10">
    <property type="entry name" value="Malonyl-Coenzyme A Acyl Carrier Protein, domain 2"/>
    <property type="match status" value="1"/>
</dbReference>
<dbReference type="SMART" id="SM00827">
    <property type="entry name" value="PKS_AT"/>
    <property type="match status" value="1"/>
</dbReference>
<dbReference type="InterPro" id="IPR009081">
    <property type="entry name" value="PP-bd_ACP"/>
</dbReference>
<dbReference type="InterPro" id="IPR016035">
    <property type="entry name" value="Acyl_Trfase/lysoPLipase"/>
</dbReference>
<dbReference type="SMART" id="SM00823">
    <property type="entry name" value="PKS_PP"/>
    <property type="match status" value="2"/>
</dbReference>
<dbReference type="CDD" id="cd08955">
    <property type="entry name" value="KR_2_FAS_SDR_x"/>
    <property type="match status" value="1"/>
</dbReference>
<dbReference type="InterPro" id="IPR001227">
    <property type="entry name" value="Ac_transferase_dom_sf"/>
</dbReference>
<dbReference type="InterPro" id="IPR006162">
    <property type="entry name" value="Ppantetheine_attach_site"/>
</dbReference>
<dbReference type="Gene3D" id="3.40.50.150">
    <property type="entry name" value="Vaccinia Virus protein VP39"/>
    <property type="match status" value="1"/>
</dbReference>
<dbReference type="Pfam" id="PF22621">
    <property type="entry name" value="CurL-like_PKS_C"/>
    <property type="match status" value="1"/>
</dbReference>
<dbReference type="InterPro" id="IPR020807">
    <property type="entry name" value="PKS_DH"/>
</dbReference>
<dbReference type="GO" id="GO:0031177">
    <property type="term" value="F:phosphopantetheine binding"/>
    <property type="evidence" value="ECO:0007669"/>
    <property type="project" value="InterPro"/>
</dbReference>
<dbReference type="Pfam" id="PF00698">
    <property type="entry name" value="Acyl_transf_1"/>
    <property type="match status" value="1"/>
</dbReference>
<dbReference type="InterPro" id="IPR020806">
    <property type="entry name" value="PKS_PP-bd"/>
</dbReference>
<feature type="domain" description="Carrier" evidence="9">
    <location>
        <begin position="3476"/>
        <end position="3551"/>
    </location>
</feature>
<dbReference type="InterPro" id="IPR045851">
    <property type="entry name" value="AMP-bd_C_sf"/>
</dbReference>
<dbReference type="PROSITE" id="PS52019">
    <property type="entry name" value="PKS_MFAS_DH"/>
    <property type="match status" value="1"/>
</dbReference>
<dbReference type="SUPFAM" id="SSF47336">
    <property type="entry name" value="ACP-like"/>
    <property type="match status" value="2"/>
</dbReference>
<feature type="region of interest" description="N-terminal hotdog fold" evidence="8">
    <location>
        <begin position="2680"/>
        <end position="2803"/>
    </location>
</feature>
<keyword evidence="4" id="KW-0677">Repeat</keyword>
<evidence type="ECO:0000256" key="4">
    <source>
        <dbReference type="ARBA" id="ARBA00022737"/>
    </source>
</evidence>
<dbReference type="PROSITE" id="PS00606">
    <property type="entry name" value="KS3_1"/>
    <property type="match status" value="1"/>
</dbReference>
<dbReference type="PANTHER" id="PTHR43775">
    <property type="entry name" value="FATTY ACID SYNTHASE"/>
    <property type="match status" value="1"/>
</dbReference>
<feature type="active site" description="Proton acceptor; for dehydratase activity" evidence="8">
    <location>
        <position position="2709"/>
    </location>
</feature>
<feature type="region of interest" description="C-terminal hotdog fold" evidence="8">
    <location>
        <begin position="2815"/>
        <end position="2955"/>
    </location>
</feature>
<dbReference type="InterPro" id="IPR049900">
    <property type="entry name" value="PKS_mFAS_DH"/>
</dbReference>
<dbReference type="InterPro" id="IPR016039">
    <property type="entry name" value="Thiolase-like"/>
</dbReference>
<dbReference type="Pfam" id="PF08659">
    <property type="entry name" value="KR"/>
    <property type="match status" value="2"/>
</dbReference>
<keyword evidence="3" id="KW-0808">Transferase</keyword>
<accession>F8TTM7</accession>
<dbReference type="InterPro" id="IPR016036">
    <property type="entry name" value="Malonyl_transacylase_ACP-bd"/>
</dbReference>
<evidence type="ECO:0000259" key="9">
    <source>
        <dbReference type="PROSITE" id="PS50075"/>
    </source>
</evidence>
<keyword evidence="7" id="KW-0511">Multifunctional enzyme</keyword>
<evidence type="ECO:0000313" key="12">
    <source>
        <dbReference type="EMBL" id="AEH26538.1"/>
    </source>
</evidence>
<evidence type="ECO:0000256" key="5">
    <source>
        <dbReference type="ARBA" id="ARBA00022832"/>
    </source>
</evidence>
<dbReference type="InterPro" id="IPR036736">
    <property type="entry name" value="ACP-like_sf"/>
</dbReference>
<evidence type="ECO:0000259" key="10">
    <source>
        <dbReference type="PROSITE" id="PS52004"/>
    </source>
</evidence>
<dbReference type="GO" id="GO:0004312">
    <property type="term" value="F:fatty acid synthase activity"/>
    <property type="evidence" value="ECO:0007669"/>
    <property type="project" value="TreeGrafter"/>
</dbReference>
<dbReference type="InterPro" id="IPR014031">
    <property type="entry name" value="Ketoacyl_synth_C"/>
</dbReference>
<evidence type="ECO:0000259" key="11">
    <source>
        <dbReference type="PROSITE" id="PS52019"/>
    </source>
</evidence>
<dbReference type="CDD" id="cd00833">
    <property type="entry name" value="PKS"/>
    <property type="match status" value="1"/>
</dbReference>
<dbReference type="SUPFAM" id="SSF55048">
    <property type="entry name" value="Probable ACP-binding domain of malonyl-CoA ACP transacylase"/>
    <property type="match status" value="1"/>
</dbReference>
<evidence type="ECO:0000256" key="7">
    <source>
        <dbReference type="ARBA" id="ARBA00023268"/>
    </source>
</evidence>
<dbReference type="Pfam" id="PF21089">
    <property type="entry name" value="PKS_DH_N"/>
    <property type="match status" value="1"/>
</dbReference>
<dbReference type="Gene3D" id="3.30.300.30">
    <property type="match status" value="1"/>
</dbReference>
<dbReference type="SUPFAM" id="SSF56801">
    <property type="entry name" value="Acetyl-CoA synthetase-like"/>
    <property type="match status" value="1"/>
</dbReference>
<keyword evidence="6" id="KW-0443">Lipid metabolism</keyword>
<dbReference type="GO" id="GO:0004315">
    <property type="term" value="F:3-oxoacyl-[acyl-carrier-protein] synthase activity"/>
    <property type="evidence" value="ECO:0007669"/>
    <property type="project" value="InterPro"/>
</dbReference>
<dbReference type="GO" id="GO:0006633">
    <property type="term" value="P:fatty acid biosynthetic process"/>
    <property type="evidence" value="ECO:0007669"/>
    <property type="project" value="InterPro"/>
</dbReference>
<reference evidence="12" key="1">
    <citation type="journal article" date="2011" name="FEMS Microbiol. Ecol.">
        <title>Polyketide synthase pathways identified from a metagenomic library are derived from soil Acidobacteria.</title>
        <authorList>
            <person name="Parsley L.C."/>
            <person name="Linneman J."/>
            <person name="Goode A.M."/>
            <person name="Becklund K."/>
            <person name="George I."/>
            <person name="Goodman R.M."/>
            <person name="Lopanik N.B."/>
            <person name="Liles M.R."/>
        </authorList>
    </citation>
    <scope>NUCLEOTIDE SEQUENCE</scope>
</reference>
<organism evidence="12">
    <name type="scientific">uncultured Acidobacteria bacterium C5</name>
    <dbReference type="NCBI Taxonomy" id="1036856"/>
    <lineage>
        <taxon>Bacteria</taxon>
        <taxon>Pseudomonadati</taxon>
        <taxon>Acidobacteriota</taxon>
        <taxon>environmental samples</taxon>
    </lineage>
</organism>
<name>F8TTM7_9BACT</name>
<keyword evidence="5" id="KW-0276">Fatty acid metabolism</keyword>
<proteinExistence type="predicted"/>
<dbReference type="SUPFAM" id="SSF52151">
    <property type="entry name" value="FabD/lysophospholipase-like"/>
    <property type="match status" value="1"/>
</dbReference>
<dbReference type="PROSITE" id="PS00012">
    <property type="entry name" value="PHOSPHOPANTETHEINE"/>
    <property type="match status" value="1"/>
</dbReference>
<dbReference type="InterPro" id="IPR000873">
    <property type="entry name" value="AMP-dep_synth/lig_dom"/>
</dbReference>
<dbReference type="Gene3D" id="1.10.1200.10">
    <property type="entry name" value="ACP-like"/>
    <property type="match status" value="2"/>
</dbReference>
<dbReference type="Gene3D" id="3.40.50.12780">
    <property type="entry name" value="N-terminal domain of ligase-like"/>
    <property type="match status" value="1"/>
</dbReference>
<evidence type="ECO:0000256" key="2">
    <source>
        <dbReference type="ARBA" id="ARBA00022553"/>
    </source>
</evidence>
<dbReference type="GO" id="GO:0071770">
    <property type="term" value="P:DIM/DIP cell wall layer assembly"/>
    <property type="evidence" value="ECO:0007669"/>
    <property type="project" value="TreeGrafter"/>
</dbReference>
<dbReference type="InterPro" id="IPR057326">
    <property type="entry name" value="KR_dom"/>
</dbReference>
<dbReference type="GO" id="GO:0005886">
    <property type="term" value="C:plasma membrane"/>
    <property type="evidence" value="ECO:0007669"/>
    <property type="project" value="TreeGrafter"/>
</dbReference>